<organism evidence="1">
    <name type="scientific">Lysobacter firmicutimachus</name>
    <dbReference type="NCBI Taxonomy" id="1792846"/>
    <lineage>
        <taxon>Bacteria</taxon>
        <taxon>Pseudomonadati</taxon>
        <taxon>Pseudomonadota</taxon>
        <taxon>Gammaproteobacteria</taxon>
        <taxon>Lysobacterales</taxon>
        <taxon>Lysobacteraceae</taxon>
        <taxon>Lysobacter</taxon>
    </lineage>
</organism>
<protein>
    <submittedName>
        <fullName evidence="1">Uncharacterized protein</fullName>
    </submittedName>
</protein>
<evidence type="ECO:0000313" key="1">
    <source>
        <dbReference type="EMBL" id="XCO75019.1"/>
    </source>
</evidence>
<reference evidence="1" key="1">
    <citation type="submission" date="2024-06" db="EMBL/GenBank/DDBJ databases">
        <authorList>
            <person name="Li S."/>
        </authorList>
    </citation>
    <scope>NUCLEOTIDE SEQUENCE</scope>
    <source>
        <strain evidence="1">SR10</strain>
    </source>
</reference>
<sequence>MNVLNAAQVGLIADFALLNLPLLANSTACRCEEKSALGVARAHPGAQIAACWRGRACGCWFCGDPPPC</sequence>
<dbReference type="EMBL" id="CP159925">
    <property type="protein sequence ID" value="XCO75019.1"/>
    <property type="molecule type" value="Genomic_DNA"/>
</dbReference>
<dbReference type="RefSeq" id="WP_363797858.1">
    <property type="nucleotide sequence ID" value="NZ_CP159925.1"/>
</dbReference>
<proteinExistence type="predicted"/>
<accession>A0AAU8MRX1</accession>
<dbReference type="AlphaFoldDB" id="A0AAU8MRX1"/>
<gene>
    <name evidence="1" type="ORF">ABU614_22175</name>
</gene>
<name>A0AAU8MRX1_9GAMM</name>